<reference evidence="14" key="1">
    <citation type="journal article" date="2020" name="Phytopathology">
        <title>Genome sequence and comparative analysis of Colletotrichum gloeosporioides isolated from Liriodendron leaves.</title>
        <authorList>
            <person name="Fu F.F."/>
            <person name="Hao Z."/>
            <person name="Wang P."/>
            <person name="Lu Y."/>
            <person name="Xue L.J."/>
            <person name="Wei G."/>
            <person name="Tian Y."/>
            <person name="Baishi H."/>
            <person name="Xu H."/>
            <person name="Shi J."/>
            <person name="Cheng T."/>
            <person name="Wang G."/>
            <person name="Yi Y."/>
            <person name="Chen J."/>
        </authorList>
    </citation>
    <scope>NUCLEOTIDE SEQUENCE</scope>
    <source>
        <strain evidence="14">Lc1</strain>
    </source>
</reference>
<dbReference type="CDD" id="cd11058">
    <property type="entry name" value="CYP60B-like"/>
    <property type="match status" value="1"/>
</dbReference>
<name>A0A8H4CES3_COLGL</name>
<dbReference type="RefSeq" id="XP_045261591.1">
    <property type="nucleotide sequence ID" value="XM_045403310.1"/>
</dbReference>
<sequence length="1040" mass="116609">MVKIEIPEQLAAHLSKLPALTFTNIFLSFWGLIFSYVACRSFYYLYLSPLRHYPGPKLWAISRLPWNYVNMKGRITWKIRELHEQYGPVVRIAPDELSYTSGAAWKKIYGQRSPEFPKALDGRGIAPAKLNGHKTLMTEAQERHARLRRAINPAFSEKALREQEYYFQNHSDNMVRQLMKRCNEGPVDMSTWFNLLAFDIVSDLAFGIPAGALDNADQPWIRAIMGRATAYVWIQLAVQYGFFEFLTWVTPRRVTEARKKHLAMTEAKVRQRIAAKNPGKDFMSYILHNDEDGVKLSNFELVMLAGTFIVAGSGTTAGGMSGLTYFLLHNPDKLAKLKAEIRGAFKTREEITMVSAQNCKYLRACINEAMRLYPPTPGSLPRWVPGKGEVIEGKWVPGGYAVAVNQFAAGHSKHNFHRPGDFVPERWLELPPGSEFANDDRAAVQPFSYGQRICIGKPMAYAEMSLAYAKMMWYFDLEPKDLSEDWWTPQGTYIMWEKLPFPLLDAAFTLTTRFANLSPYLLLPIILTTAVILNSALRSLPLTQKARRLSCKPPPLEPTTLPLGIDTVLASLRADREQRTPDHVAARFAALGVHTFRIALLGTTNLVTADPRNVQALLATQFADFGMGAARSTNLKAVLGRSIFAADGPAWRSAREMMRPLFSRDNVSRLDLLEAHVQTLFRCIERGGLSERWTSPVSLASLLPSLTLDSATELFLGQSTCTLAARLRDDHAHPGMAFHHAFERMLALLGVRMRLRSFYWAYGTAELQACVKTLHAFVDDAIAASDDAQKRGDSLARYDFLTVLRERCDGDDTEVREQVLGLLAAGRDTTASLMSWVWYCLLRSPRVFAKLRAEVLSTFGTYADDPAERVTFATLKQCTYLQHVLSETLRLHSVVPFNSRRALVDTTLPCGGGADGTSPVFVPAGTEVNFSTHVLHRRKDLWGPDADEFVPERWEAKRGAAGAAWHFAPFNGGPRICIGQQLALTEAGYVVVRMLQRYEGVEGLDVDPARDWHNFTVVCSPGSVVDRNEAVLCRLRVAEE</sequence>
<feature type="transmembrane region" description="Helical" evidence="13">
    <location>
        <begin position="25"/>
        <end position="47"/>
    </location>
</feature>
<protein>
    <submittedName>
        <fullName evidence="14">Putative sterigmatocystin biosynthesis P450 monooxygenase</fullName>
    </submittedName>
</protein>
<dbReference type="GO" id="GO:0020037">
    <property type="term" value="F:heme binding"/>
    <property type="evidence" value="ECO:0007669"/>
    <property type="project" value="InterPro"/>
</dbReference>
<comment type="similarity">
    <text evidence="3">Belongs to the cytochrome P450 family.</text>
</comment>
<evidence type="ECO:0000256" key="5">
    <source>
        <dbReference type="ARBA" id="ARBA00022692"/>
    </source>
</evidence>
<evidence type="ECO:0000256" key="6">
    <source>
        <dbReference type="ARBA" id="ARBA00022723"/>
    </source>
</evidence>
<dbReference type="PRINTS" id="PR00385">
    <property type="entry name" value="P450"/>
</dbReference>
<evidence type="ECO:0000256" key="10">
    <source>
        <dbReference type="ARBA" id="ARBA00023033"/>
    </source>
</evidence>
<evidence type="ECO:0000256" key="1">
    <source>
        <dbReference type="ARBA" id="ARBA00001971"/>
    </source>
</evidence>
<dbReference type="PROSITE" id="PS00086">
    <property type="entry name" value="CYTOCHROME_P450"/>
    <property type="match status" value="2"/>
</dbReference>
<dbReference type="Gene3D" id="1.10.630.10">
    <property type="entry name" value="Cytochrome P450"/>
    <property type="match status" value="2"/>
</dbReference>
<evidence type="ECO:0000256" key="7">
    <source>
        <dbReference type="ARBA" id="ARBA00022989"/>
    </source>
</evidence>
<organism evidence="14 15">
    <name type="scientific">Colletotrichum gloeosporioides</name>
    <name type="common">Anthracnose fungus</name>
    <name type="synonym">Glomerella cingulata</name>
    <dbReference type="NCBI Taxonomy" id="474922"/>
    <lineage>
        <taxon>Eukaryota</taxon>
        <taxon>Fungi</taxon>
        <taxon>Dikarya</taxon>
        <taxon>Ascomycota</taxon>
        <taxon>Pezizomycotina</taxon>
        <taxon>Sordariomycetes</taxon>
        <taxon>Hypocreomycetidae</taxon>
        <taxon>Glomerellales</taxon>
        <taxon>Glomerellaceae</taxon>
        <taxon>Colletotrichum</taxon>
        <taxon>Colletotrichum gloeosporioides species complex</taxon>
    </lineage>
</organism>
<dbReference type="SUPFAM" id="SSF48264">
    <property type="entry name" value="Cytochrome P450"/>
    <property type="match status" value="2"/>
</dbReference>
<keyword evidence="6 12" id="KW-0479">Metal-binding</keyword>
<keyword evidence="11 13" id="KW-0472">Membrane</keyword>
<comment type="subcellular location">
    <subcellularLocation>
        <location evidence="2">Membrane</location>
        <topology evidence="2">Single-pass membrane protein</topology>
    </subcellularLocation>
</comment>
<evidence type="ECO:0000256" key="12">
    <source>
        <dbReference type="PIRSR" id="PIRSR602401-1"/>
    </source>
</evidence>
<dbReference type="GO" id="GO:0016705">
    <property type="term" value="F:oxidoreductase activity, acting on paired donors, with incorporation or reduction of molecular oxygen"/>
    <property type="evidence" value="ECO:0007669"/>
    <property type="project" value="InterPro"/>
</dbReference>
<keyword evidence="9 12" id="KW-0408">Iron</keyword>
<reference evidence="14" key="2">
    <citation type="submission" date="2020-03" db="EMBL/GenBank/DDBJ databases">
        <authorList>
            <person name="Fu F.-F."/>
            <person name="Chen J."/>
        </authorList>
    </citation>
    <scope>NUCLEOTIDE SEQUENCE</scope>
    <source>
        <strain evidence="14">Lc1</strain>
    </source>
</reference>
<evidence type="ECO:0000256" key="13">
    <source>
        <dbReference type="SAM" id="Phobius"/>
    </source>
</evidence>
<dbReference type="InterPro" id="IPR002401">
    <property type="entry name" value="Cyt_P450_E_grp-I"/>
</dbReference>
<evidence type="ECO:0000256" key="3">
    <source>
        <dbReference type="ARBA" id="ARBA00010617"/>
    </source>
</evidence>
<dbReference type="Proteomes" id="UP000613401">
    <property type="component" value="Unassembled WGS sequence"/>
</dbReference>
<dbReference type="Pfam" id="PF00067">
    <property type="entry name" value="p450"/>
    <property type="match status" value="2"/>
</dbReference>
<evidence type="ECO:0000313" key="14">
    <source>
        <dbReference type="EMBL" id="KAF3802432.1"/>
    </source>
</evidence>
<feature type="binding site" description="axial binding residue" evidence="12">
    <location>
        <position position="977"/>
    </location>
    <ligand>
        <name>heme</name>
        <dbReference type="ChEBI" id="CHEBI:30413"/>
    </ligand>
    <ligandPart>
        <name>Fe</name>
        <dbReference type="ChEBI" id="CHEBI:18248"/>
    </ligandPart>
</feature>
<dbReference type="InterPro" id="IPR036396">
    <property type="entry name" value="Cyt_P450_sf"/>
</dbReference>
<evidence type="ECO:0000256" key="2">
    <source>
        <dbReference type="ARBA" id="ARBA00004167"/>
    </source>
</evidence>
<evidence type="ECO:0000256" key="4">
    <source>
        <dbReference type="ARBA" id="ARBA00022617"/>
    </source>
</evidence>
<dbReference type="InterPro" id="IPR047146">
    <property type="entry name" value="Cyt_P450_E_CYP52_fungi"/>
</dbReference>
<dbReference type="EMBL" id="WVTB01000063">
    <property type="protein sequence ID" value="KAF3802432.1"/>
    <property type="molecule type" value="Genomic_DNA"/>
</dbReference>
<dbReference type="InterPro" id="IPR001128">
    <property type="entry name" value="Cyt_P450"/>
</dbReference>
<dbReference type="PANTHER" id="PTHR24287:SF1">
    <property type="entry name" value="P450, PUTATIVE (EUROFUNG)-RELATED"/>
    <property type="match status" value="1"/>
</dbReference>
<comment type="caution">
    <text evidence="14">The sequence shown here is derived from an EMBL/GenBank/DDBJ whole genome shotgun (WGS) entry which is preliminary data.</text>
</comment>
<dbReference type="GeneID" id="69010395"/>
<dbReference type="GO" id="GO:0004497">
    <property type="term" value="F:monooxygenase activity"/>
    <property type="evidence" value="ECO:0007669"/>
    <property type="project" value="UniProtKB-KW"/>
</dbReference>
<keyword evidence="8" id="KW-0560">Oxidoreductase</keyword>
<keyword evidence="15" id="KW-1185">Reference proteome</keyword>
<evidence type="ECO:0000256" key="8">
    <source>
        <dbReference type="ARBA" id="ARBA00023002"/>
    </source>
</evidence>
<dbReference type="CDD" id="cd11063">
    <property type="entry name" value="CYP52"/>
    <property type="match status" value="1"/>
</dbReference>
<keyword evidence="5 13" id="KW-0812">Transmembrane</keyword>
<keyword evidence="10 14" id="KW-0503">Monooxygenase</keyword>
<dbReference type="GO" id="GO:0005506">
    <property type="term" value="F:iron ion binding"/>
    <property type="evidence" value="ECO:0007669"/>
    <property type="project" value="InterPro"/>
</dbReference>
<comment type="cofactor">
    <cofactor evidence="1 12">
        <name>heme</name>
        <dbReference type="ChEBI" id="CHEBI:30413"/>
    </cofactor>
</comment>
<evidence type="ECO:0000313" key="15">
    <source>
        <dbReference type="Proteomes" id="UP000613401"/>
    </source>
</evidence>
<dbReference type="PRINTS" id="PR00463">
    <property type="entry name" value="EP450I"/>
</dbReference>
<keyword evidence="4 12" id="KW-0349">Heme</keyword>
<dbReference type="GO" id="GO:0016020">
    <property type="term" value="C:membrane"/>
    <property type="evidence" value="ECO:0007669"/>
    <property type="project" value="UniProtKB-SubCell"/>
</dbReference>
<dbReference type="AlphaFoldDB" id="A0A8H4CES3"/>
<evidence type="ECO:0000256" key="11">
    <source>
        <dbReference type="ARBA" id="ARBA00023136"/>
    </source>
</evidence>
<dbReference type="InterPro" id="IPR017972">
    <property type="entry name" value="Cyt_P450_CS"/>
</dbReference>
<dbReference type="PANTHER" id="PTHR24287">
    <property type="entry name" value="P450, PUTATIVE (EUROFUNG)-RELATED"/>
    <property type="match status" value="1"/>
</dbReference>
<gene>
    <name evidence="14" type="ORF">GCG54_00003235</name>
</gene>
<accession>A0A8H4CES3</accession>
<evidence type="ECO:0000256" key="9">
    <source>
        <dbReference type="ARBA" id="ARBA00023004"/>
    </source>
</evidence>
<keyword evidence="7 13" id="KW-1133">Transmembrane helix</keyword>
<proteinExistence type="inferred from homology"/>